<reference evidence="1" key="1">
    <citation type="journal article" date="2021" name="Proc. Natl. Acad. Sci. U.S.A.">
        <title>A Catalog of Tens of Thousands of Viruses from Human Metagenomes Reveals Hidden Associations with Chronic Diseases.</title>
        <authorList>
            <person name="Tisza M.J."/>
            <person name="Buck C.B."/>
        </authorList>
    </citation>
    <scope>NUCLEOTIDE SEQUENCE</scope>
    <source>
        <strain evidence="1">CtRPk8</strain>
    </source>
</reference>
<name>A0A8S5SK56_9CAUD</name>
<proteinExistence type="predicted"/>
<evidence type="ECO:0000313" key="1">
    <source>
        <dbReference type="EMBL" id="DAF50938.1"/>
    </source>
</evidence>
<organism evidence="1">
    <name type="scientific">Siphoviridae sp. ctRPk8</name>
    <dbReference type="NCBI Taxonomy" id="2827870"/>
    <lineage>
        <taxon>Viruses</taxon>
        <taxon>Duplodnaviria</taxon>
        <taxon>Heunggongvirae</taxon>
        <taxon>Uroviricota</taxon>
        <taxon>Caudoviricetes</taxon>
    </lineage>
</organism>
<sequence length="125" mass="14086">MTQKEIVTALRCCAKNLLSECPNCKMFHEANCIVKLKTAAADLIENQQRHIEALLQANAALRDTVLRRDAQIEKMSEGLAQFAKAVAVEEEQSELHAMKNELCQYCGKYKQAHEGACDGCKWRDM</sequence>
<protein>
    <submittedName>
        <fullName evidence="1">Uncharacterized protein</fullName>
    </submittedName>
</protein>
<dbReference type="EMBL" id="BK032606">
    <property type="protein sequence ID" value="DAF50938.1"/>
    <property type="molecule type" value="Genomic_DNA"/>
</dbReference>
<accession>A0A8S5SK56</accession>